<evidence type="ECO:0000313" key="2">
    <source>
        <dbReference type="Proteomes" id="UP000541535"/>
    </source>
</evidence>
<accession>A0A7W5FT47</accession>
<dbReference type="EMBL" id="JACHXD010000003">
    <property type="protein sequence ID" value="MBB3118474.1"/>
    <property type="molecule type" value="Genomic_DNA"/>
</dbReference>
<proteinExistence type="predicted"/>
<keyword evidence="2" id="KW-1185">Reference proteome</keyword>
<organism evidence="1 2">
    <name type="scientific">Pseudoduganella violacea</name>
    <dbReference type="NCBI Taxonomy" id="1715466"/>
    <lineage>
        <taxon>Bacteria</taxon>
        <taxon>Pseudomonadati</taxon>
        <taxon>Pseudomonadota</taxon>
        <taxon>Betaproteobacteria</taxon>
        <taxon>Burkholderiales</taxon>
        <taxon>Oxalobacteraceae</taxon>
        <taxon>Telluria group</taxon>
        <taxon>Pseudoduganella</taxon>
    </lineage>
</organism>
<comment type="caution">
    <text evidence="1">The sequence shown here is derived from an EMBL/GenBank/DDBJ whole genome shotgun (WGS) entry which is preliminary data.</text>
</comment>
<protein>
    <submittedName>
        <fullName evidence="1">PHP family Zn ribbon phosphoesterase</fullName>
    </submittedName>
</protein>
<dbReference type="RefSeq" id="WP_183440380.1">
    <property type="nucleotide sequence ID" value="NZ_JACHXD010000003.1"/>
</dbReference>
<dbReference type="Proteomes" id="UP000541535">
    <property type="component" value="Unassembled WGS sequence"/>
</dbReference>
<evidence type="ECO:0000313" key="1">
    <source>
        <dbReference type="EMBL" id="MBB3118474.1"/>
    </source>
</evidence>
<dbReference type="AlphaFoldDB" id="A0A7W5FT47"/>
<gene>
    <name evidence="1" type="ORF">FHS03_001505</name>
</gene>
<sequence length="119" mass="13390">MNQARYEKVGHFIYNMARIKSNLTQLINEYGREILLPSASARAELPELLTLIRKDISSRKGSKVEQTGQELISTLSTLAEMESRSIYAFQTADPSIMDTYAKIPIHALDLIAAYRKSLA</sequence>
<reference evidence="1 2" key="1">
    <citation type="submission" date="2020-08" db="EMBL/GenBank/DDBJ databases">
        <title>Genomic Encyclopedia of Type Strains, Phase III (KMG-III): the genomes of soil and plant-associated and newly described type strains.</title>
        <authorList>
            <person name="Whitman W."/>
        </authorList>
    </citation>
    <scope>NUCLEOTIDE SEQUENCE [LARGE SCALE GENOMIC DNA]</scope>
    <source>
        <strain evidence="1 2">CECT 8897</strain>
    </source>
</reference>
<name>A0A7W5FT47_9BURK</name>